<sequence length="908" mass="101101">MPRLNFDIDEAALLKAYKISSLNPTQWEDVDHELLEDSVAGALMSPTGPTEGDGDPLGLGSVINVKDFDIESKAAVLITSKSFDPKAFLSSVHPNATYQDLAAGVGHLQQSIDARSEAIRILVEDNFDRFVAVKASTDAIHAEMKEGILASHTEYASKPLRDHLKQAAQKANQVFLPVLENASRAQKLRTTLGVFNRSKFFFNLPSFIIESIEAGRYEVAMRDYKKGKYMLESRSSQLLPVGISRDSAASSAAEQQQKRVLEKVWVSVEKAMSEMRNVLNAQLQDSGRSLEEQEKTLEILLDLQGNDEPLWTYFDSQHKHIMEQMNKTYQSAKAEVQVALDKAKTENSDLTTLLATQLRTAILCLEGKQPEASLAKSEGEPVWQAAFDLVKNVSEVLLSSLPNFWKISRNFMDGKYKKSSPGSRRSPTQCRTMALECVRLYISLISEFFLLSDIVVMLAAGANRNLPPMLPTNSHSISTAHYLMKISGEIHENVNELNGMDVSPEASSGLKSLLENVKWRFADVLVQAWLRDTNLFYYLEGWTADPSNHHITQYLSHMEHLQRHLTTAAFKLAGGVDLSSSVSLSKPIKQNPVPQVFVTKITKAFLDALYAFLDGLVLLASDESPIATGRVLAKEESPGPNHLDLLDLLEGDIRMLLVISNFNYLANVLIPSMLSQLEAAFGISLLEDRQTLMVVVKELDKTLFDGYVNPKAESLKEVIRSGILNPAMDWYETPQPTEVRPYMYELLTTVVGIHAQICSVAEPLLDRTLNKLVEQLAEEGLRCFRQIKRFGMGGMLRATLEIEFMHQTLTRHVTPAAAETLSNLYNKISQAYHRRPGDENFQANLDGVKKTLAETRRSTQREFLCFKQSKSSSGSSSSGNRSNTSGSNTGSRSTHDKDGSRSRKDIKS</sequence>
<feature type="compositionally biased region" description="Basic and acidic residues" evidence="5">
    <location>
        <begin position="893"/>
        <end position="908"/>
    </location>
</feature>
<dbReference type="OrthoDB" id="26242at2759"/>
<evidence type="ECO:0000259" key="6">
    <source>
        <dbReference type="Pfam" id="PF15469"/>
    </source>
</evidence>
<feature type="region of interest" description="Disordered" evidence="5">
    <location>
        <begin position="864"/>
        <end position="908"/>
    </location>
</feature>
<evidence type="ECO:0000256" key="2">
    <source>
        <dbReference type="ARBA" id="ARBA00022448"/>
    </source>
</evidence>
<dbReference type="GO" id="GO:0000145">
    <property type="term" value="C:exocyst"/>
    <property type="evidence" value="ECO:0007669"/>
    <property type="project" value="UniProtKB-UniRule"/>
</dbReference>
<keyword evidence="4" id="KW-0653">Protein transport</keyword>
<evidence type="ECO:0000256" key="1">
    <source>
        <dbReference type="ARBA" id="ARBA00010578"/>
    </source>
</evidence>
<comment type="subunit">
    <text evidence="4">Component of the exocyst complex.</text>
</comment>
<reference evidence="7" key="1">
    <citation type="submission" date="2020-11" db="EMBL/GenBank/DDBJ databases">
        <authorList>
            <consortium name="DOE Joint Genome Institute"/>
            <person name="Ahrendt S."/>
            <person name="Riley R."/>
            <person name="Andreopoulos W."/>
            <person name="Labutti K."/>
            <person name="Pangilinan J."/>
            <person name="Ruiz-Duenas F.J."/>
            <person name="Barrasa J.M."/>
            <person name="Sanchez-Garcia M."/>
            <person name="Camarero S."/>
            <person name="Miyauchi S."/>
            <person name="Serrano A."/>
            <person name="Linde D."/>
            <person name="Babiker R."/>
            <person name="Drula E."/>
            <person name="Ayuso-Fernandez I."/>
            <person name="Pacheco R."/>
            <person name="Padilla G."/>
            <person name="Ferreira P."/>
            <person name="Barriuso J."/>
            <person name="Kellner H."/>
            <person name="Castanera R."/>
            <person name="Alfaro M."/>
            <person name="Ramirez L."/>
            <person name="Pisabarro A.G."/>
            <person name="Kuo A."/>
            <person name="Tritt A."/>
            <person name="Lipzen A."/>
            <person name="He G."/>
            <person name="Yan M."/>
            <person name="Ng V."/>
            <person name="Cullen D."/>
            <person name="Martin F."/>
            <person name="Rosso M.-N."/>
            <person name="Henrissat B."/>
            <person name="Hibbett D."/>
            <person name="Martinez A.T."/>
            <person name="Grigoriev I.V."/>
        </authorList>
    </citation>
    <scope>NUCLEOTIDE SEQUENCE</scope>
    <source>
        <strain evidence="7">MF-IS2</strain>
    </source>
</reference>
<comment type="function">
    <text evidence="4">Component of the exocyst complex involved in the docking of exocytic vesicles with fusion sites on the plasma membrane.</text>
</comment>
<dbReference type="EMBL" id="MU151213">
    <property type="protein sequence ID" value="KAF9447144.1"/>
    <property type="molecule type" value="Genomic_DNA"/>
</dbReference>
<keyword evidence="8" id="KW-1185">Reference proteome</keyword>
<feature type="domain" description="Exocyst complex component EXOC2/Sec5 N-terminal" evidence="6">
    <location>
        <begin position="55"/>
        <end position="866"/>
    </location>
</feature>
<dbReference type="Proteomes" id="UP000807342">
    <property type="component" value="Unassembled WGS sequence"/>
</dbReference>
<evidence type="ECO:0000256" key="3">
    <source>
        <dbReference type="ARBA" id="ARBA00022483"/>
    </source>
</evidence>
<dbReference type="GO" id="GO:0006887">
    <property type="term" value="P:exocytosis"/>
    <property type="evidence" value="ECO:0007669"/>
    <property type="project" value="UniProtKB-KW"/>
</dbReference>
<comment type="caution">
    <text evidence="7">The sequence shown here is derived from an EMBL/GenBank/DDBJ whole genome shotgun (WGS) entry which is preliminary data.</text>
</comment>
<gene>
    <name evidence="7" type="ORF">P691DRAFT_802920</name>
</gene>
<dbReference type="PANTHER" id="PTHR13043">
    <property type="entry name" value="EXOCYST COMPLEX COMPONENT SEC5"/>
    <property type="match status" value="1"/>
</dbReference>
<proteinExistence type="inferred from homology"/>
<dbReference type="PANTHER" id="PTHR13043:SF1">
    <property type="entry name" value="EXOCYST COMPLEX COMPONENT 2"/>
    <property type="match status" value="1"/>
</dbReference>
<dbReference type="GO" id="GO:0006893">
    <property type="term" value="P:Golgi to plasma membrane transport"/>
    <property type="evidence" value="ECO:0007669"/>
    <property type="project" value="UniProtKB-UniRule"/>
</dbReference>
<keyword evidence="3 4" id="KW-0268">Exocytosis</keyword>
<comment type="similarity">
    <text evidence="1 4">Belongs to the SEC5 family.</text>
</comment>
<evidence type="ECO:0000313" key="7">
    <source>
        <dbReference type="EMBL" id="KAF9447144.1"/>
    </source>
</evidence>
<dbReference type="AlphaFoldDB" id="A0A9P6C358"/>
<name>A0A9P6C358_9AGAR</name>
<keyword evidence="2 4" id="KW-0813">Transport</keyword>
<evidence type="ECO:0000313" key="8">
    <source>
        <dbReference type="Proteomes" id="UP000807342"/>
    </source>
</evidence>
<protein>
    <recommendedName>
        <fullName evidence="4">Exocyst complex component SEC5</fullName>
    </recommendedName>
</protein>
<dbReference type="InterPro" id="IPR039481">
    <property type="entry name" value="EXOC2/Sec5_N_dom"/>
</dbReference>
<dbReference type="GO" id="GO:0015031">
    <property type="term" value="P:protein transport"/>
    <property type="evidence" value="ECO:0007669"/>
    <property type="project" value="UniProtKB-KW"/>
</dbReference>
<feature type="compositionally biased region" description="Low complexity" evidence="5">
    <location>
        <begin position="871"/>
        <end position="892"/>
    </location>
</feature>
<accession>A0A9P6C358</accession>
<evidence type="ECO:0000256" key="5">
    <source>
        <dbReference type="SAM" id="MobiDB-lite"/>
    </source>
</evidence>
<evidence type="ECO:0000256" key="4">
    <source>
        <dbReference type="RuleBase" id="RU365069"/>
    </source>
</evidence>
<organism evidence="7 8">
    <name type="scientific">Macrolepiota fuliginosa MF-IS2</name>
    <dbReference type="NCBI Taxonomy" id="1400762"/>
    <lineage>
        <taxon>Eukaryota</taxon>
        <taxon>Fungi</taxon>
        <taxon>Dikarya</taxon>
        <taxon>Basidiomycota</taxon>
        <taxon>Agaricomycotina</taxon>
        <taxon>Agaricomycetes</taxon>
        <taxon>Agaricomycetidae</taxon>
        <taxon>Agaricales</taxon>
        <taxon>Agaricineae</taxon>
        <taxon>Agaricaceae</taxon>
        <taxon>Macrolepiota</taxon>
    </lineage>
</organism>
<dbReference type="InterPro" id="IPR029175">
    <property type="entry name" value="EXOC2/Sec5"/>
</dbReference>
<dbReference type="Pfam" id="PF15469">
    <property type="entry name" value="Sec5"/>
    <property type="match status" value="1"/>
</dbReference>